<reference evidence="4" key="1">
    <citation type="submission" date="2021-04" db="EMBL/GenBank/DDBJ databases">
        <title>Draft genome sequence data of methanotrophic Methylovulum sp. strain S1L and Methylomonas sp. strain S2AM isolated from boreal lake water columns.</title>
        <authorList>
            <person name="Rissanen A.J."/>
            <person name="Mangayil R."/>
            <person name="Svenning M.M."/>
            <person name="Khanongnuch R."/>
        </authorList>
    </citation>
    <scope>NUCLEOTIDE SEQUENCE</scope>
    <source>
        <strain evidence="4">S2AM</strain>
    </source>
</reference>
<dbReference type="GO" id="GO:0008270">
    <property type="term" value="F:zinc ion binding"/>
    <property type="evidence" value="ECO:0007669"/>
    <property type="project" value="InterPro"/>
</dbReference>
<dbReference type="Gene3D" id="3.30.70.2330">
    <property type="match status" value="1"/>
</dbReference>
<dbReference type="GO" id="GO:0003676">
    <property type="term" value="F:nucleic acid binding"/>
    <property type="evidence" value="ECO:0007669"/>
    <property type="project" value="InterPro"/>
</dbReference>
<name>A0A975MPT5_9GAMM</name>
<dbReference type="AlphaFoldDB" id="A0A975MPT5"/>
<evidence type="ECO:0000313" key="4">
    <source>
        <dbReference type="EMBL" id="QWF71803.1"/>
    </source>
</evidence>
<dbReference type="EMBL" id="CP073754">
    <property type="protein sequence ID" value="QWF71803.1"/>
    <property type="molecule type" value="Genomic_DNA"/>
</dbReference>
<evidence type="ECO:0000256" key="1">
    <source>
        <dbReference type="ARBA" id="ARBA00022723"/>
    </source>
</evidence>
<evidence type="ECO:0000313" key="5">
    <source>
        <dbReference type="Proteomes" id="UP000676649"/>
    </source>
</evidence>
<keyword evidence="2" id="KW-0378">Hydrolase</keyword>
<dbReference type="GO" id="GO:0016818">
    <property type="term" value="F:hydrolase activity, acting on acid anhydrides, in phosphorus-containing anhydrides"/>
    <property type="evidence" value="ECO:0007669"/>
    <property type="project" value="InterPro"/>
</dbReference>
<dbReference type="KEGG" id="mpad:KEF85_04845"/>
<dbReference type="RefSeq" id="WP_215583583.1">
    <property type="nucleotide sequence ID" value="NZ_CP073754.1"/>
</dbReference>
<dbReference type="InterPro" id="IPR014905">
    <property type="entry name" value="HIRAN"/>
</dbReference>
<keyword evidence="1" id="KW-0479">Metal-binding</keyword>
<accession>A0A975MPT5</accession>
<organism evidence="4 5">
    <name type="scientific">Methylomonas paludis</name>
    <dbReference type="NCBI Taxonomy" id="1173101"/>
    <lineage>
        <taxon>Bacteria</taxon>
        <taxon>Pseudomonadati</taxon>
        <taxon>Pseudomonadota</taxon>
        <taxon>Gammaproteobacteria</taxon>
        <taxon>Methylococcales</taxon>
        <taxon>Methylococcaceae</taxon>
        <taxon>Methylomonas</taxon>
    </lineage>
</organism>
<gene>
    <name evidence="4" type="ORF">KEF85_04845</name>
</gene>
<feature type="domain" description="HIRAN" evidence="3">
    <location>
        <begin position="139"/>
        <end position="211"/>
    </location>
</feature>
<dbReference type="Pfam" id="PF08797">
    <property type="entry name" value="HIRAN"/>
    <property type="match status" value="1"/>
</dbReference>
<dbReference type="Proteomes" id="UP000676649">
    <property type="component" value="Chromosome"/>
</dbReference>
<sequence length="240" mass="27523">MNLIHHINQPSRLLLVWQTPEGKSRSRFVVGEICRNDNDYIFRYLVDNADFTQAKQEGFLGYPAFRKLNQEYTEGVLETFLRRVPPRKRGDFHKYLELWRLAADVEISDFALLGHTGAKLPNDGFSLVNPFDGVNAPYEFYIEVAGFRYYQEINLSDLEVGMAVSFIVEPENPCDNQAVRIDVMGKKMGYVNKTQCAAFRHWLKTCVITAEIERINGTEARPLIYIYGRVGEQGSEQIAA</sequence>
<keyword evidence="5" id="KW-1185">Reference proteome</keyword>
<evidence type="ECO:0000256" key="2">
    <source>
        <dbReference type="ARBA" id="ARBA00022801"/>
    </source>
</evidence>
<protein>
    <recommendedName>
        <fullName evidence="3">HIRAN domain-containing protein</fullName>
    </recommendedName>
</protein>
<proteinExistence type="predicted"/>
<evidence type="ECO:0000259" key="3">
    <source>
        <dbReference type="Pfam" id="PF08797"/>
    </source>
</evidence>